<dbReference type="InterPro" id="IPR024983">
    <property type="entry name" value="CHAT_dom"/>
</dbReference>
<name>A0A409YMK0_9AGAR</name>
<dbReference type="OrthoDB" id="9991317at2759"/>
<keyword evidence="3" id="KW-1185">Reference proteome</keyword>
<dbReference type="PANTHER" id="PTHR19959">
    <property type="entry name" value="KINESIN LIGHT CHAIN"/>
    <property type="match status" value="1"/>
</dbReference>
<evidence type="ECO:0000313" key="3">
    <source>
        <dbReference type="Proteomes" id="UP000284706"/>
    </source>
</evidence>
<protein>
    <recommendedName>
        <fullName evidence="1">CHAT domain-containing protein</fullName>
    </recommendedName>
</protein>
<reference evidence="2 3" key="1">
    <citation type="journal article" date="2018" name="Evol. Lett.">
        <title>Horizontal gene cluster transfer increased hallucinogenic mushroom diversity.</title>
        <authorList>
            <person name="Reynolds H.T."/>
            <person name="Vijayakumar V."/>
            <person name="Gluck-Thaler E."/>
            <person name="Korotkin H.B."/>
            <person name="Matheny P.B."/>
            <person name="Slot J.C."/>
        </authorList>
    </citation>
    <scope>NUCLEOTIDE SEQUENCE [LARGE SCALE GENOMIC DNA]</scope>
    <source>
        <strain evidence="2 3">SRW20</strain>
    </source>
</reference>
<evidence type="ECO:0000259" key="1">
    <source>
        <dbReference type="Pfam" id="PF12770"/>
    </source>
</evidence>
<proteinExistence type="predicted"/>
<sequence>MADICVQCAIQDADRPELNDLSLIIVEAQRNGLVELERVTSTMWKQRDHIPTPAPSELVLVVMSEKHGELGYSYIKCLDERGGQFRTTLSAEFRLISLRLDSRWDLELEVSEHVTNSPALSISFKVYENLLVYFSEQMLSDPLLSLKMSQCLPDDDPIKAHGLLHVGHDLLQKFAITQDIADIDASVNAFEEALTLLSGEDDIHMIAGFLHDAGIAYQRRSKSFCNVEDMDKAIDRMKRALALLSNGHERLPTVLGNLGIFLMDRFEQTGDVDDLMHSIKLEQQAVDLTPDDHVDLPNRLGNLGKLLSRRFEQLGDLSDLLQAIKVQQQAVDLTPEDQTVLPERLRNLGKSFLRRFERTGDPDDIGKSIQLQQRVVDLTPEDDADMPFLLENLGDLIKRRCQRTGNLHDIQKSIQLQQQAVDLTPLGHDDLPFHLNRLGNAFLFRFEQIGDPADVEESIKLQQQAVDLTPEGHADLPSWLTSLGASLLLRFERKGDPEDLGKSIQLQRKVIELTPEGDIHLASRLDNLGASMTCRFEQSGDLNDIEQSIRLRQQALDLIPEGHIDLPSHLKNLGNSFFRRYSLTKDIHDISMAIQFHQQAVDLTPEEHLDFASRLNSLGTSYLSRFEQIKDLEDVEKSIQLHQRAVDLTPKGRAELPLLLNNLGISFVRRFQQTGDLDDIGMSIQLWNRAIDYIPEGHANISAIQSNRANSLLRLFDTSDSPEDFLLAHSNYRTSAMSAGGPPSVSLQSARKWARLSNLVDETETLAAHERVVNLIPLVAGLENTSKRRHELLTELSRDSTTAAAAALSQRQPSKAVEWLEAGRCVVWNQINQLRTPLDDLRTHHPELADHLRRLSTELEQLGSRADPRQPDAELPMQVQVSLEAEMYNQLRLTKKRKQLLEDIREIPGFESFLCPKACADLMRAVPNDGAVVIINSDDDRCDAIILVAGRKEPTYIPLDKFPHDRAKALADGLHFRLAPHEFRSRYVEDEKFDPRKLGRYPSPKPGDDVKEMLRALWNDLVDPVLQFLGYTGERADTDLPRIWWCPTGPFAFLPIHAAGIYGPDGESSRACLADYVVSSYIPTLSILDRLRSRISEEPLDGVLLISQPDTPGQSSIPNTRAEAIRTRKELEKRGIRTAWYNGEDATVARVSKSMKSYSSIHLACHASQNITNPLESAIYLHDGTLELSEIMKMDLPKADLAFLSACQTSVGARNLPEEAVHLAAGMLTAGYRSVVATMWSISDHHAPEVAETFYKCLLNDESREGVVELDITGSARALHIAVQALRRKLGYSTEDLLKWIPYVHYGI</sequence>
<dbReference type="Pfam" id="PF12770">
    <property type="entry name" value="CHAT"/>
    <property type="match status" value="1"/>
</dbReference>
<dbReference type="InterPro" id="IPR011990">
    <property type="entry name" value="TPR-like_helical_dom_sf"/>
</dbReference>
<organism evidence="2 3">
    <name type="scientific">Gymnopilus dilepis</name>
    <dbReference type="NCBI Taxonomy" id="231916"/>
    <lineage>
        <taxon>Eukaryota</taxon>
        <taxon>Fungi</taxon>
        <taxon>Dikarya</taxon>
        <taxon>Basidiomycota</taxon>
        <taxon>Agaricomycotina</taxon>
        <taxon>Agaricomycetes</taxon>
        <taxon>Agaricomycetidae</taxon>
        <taxon>Agaricales</taxon>
        <taxon>Agaricineae</taxon>
        <taxon>Hymenogastraceae</taxon>
        <taxon>Gymnopilus</taxon>
    </lineage>
</organism>
<dbReference type="SUPFAM" id="SSF81901">
    <property type="entry name" value="HCP-like"/>
    <property type="match status" value="1"/>
</dbReference>
<dbReference type="STRING" id="231916.A0A409YMK0"/>
<dbReference type="Proteomes" id="UP000284706">
    <property type="component" value="Unassembled WGS sequence"/>
</dbReference>
<comment type="caution">
    <text evidence="2">The sequence shown here is derived from an EMBL/GenBank/DDBJ whole genome shotgun (WGS) entry which is preliminary data.</text>
</comment>
<gene>
    <name evidence="2" type="ORF">CVT26_000990</name>
</gene>
<feature type="domain" description="CHAT" evidence="1">
    <location>
        <begin position="1012"/>
        <end position="1307"/>
    </location>
</feature>
<accession>A0A409YMK0</accession>
<evidence type="ECO:0000313" key="2">
    <source>
        <dbReference type="EMBL" id="PPR03814.1"/>
    </source>
</evidence>
<dbReference type="InParanoid" id="A0A409YMK0"/>
<dbReference type="EMBL" id="NHYE01000696">
    <property type="protein sequence ID" value="PPR03814.1"/>
    <property type="molecule type" value="Genomic_DNA"/>
</dbReference>
<dbReference type="Gene3D" id="1.25.40.10">
    <property type="entry name" value="Tetratricopeptide repeat domain"/>
    <property type="match status" value="3"/>
</dbReference>
<dbReference type="SUPFAM" id="SSF48452">
    <property type="entry name" value="TPR-like"/>
    <property type="match status" value="1"/>
</dbReference>
<dbReference type="PANTHER" id="PTHR19959:SF119">
    <property type="entry name" value="FUNGAL LIPASE-LIKE DOMAIN-CONTAINING PROTEIN"/>
    <property type="match status" value="1"/>
</dbReference>